<comment type="caution">
    <text evidence="7">The sequence shown here is derived from an EMBL/GenBank/DDBJ whole genome shotgun (WGS) entry which is preliminary data.</text>
</comment>
<dbReference type="InterPro" id="IPR017972">
    <property type="entry name" value="Cyt_P450_CS"/>
</dbReference>
<dbReference type="PRINTS" id="PR00463">
    <property type="entry name" value="EP450I"/>
</dbReference>
<evidence type="ECO:0000256" key="6">
    <source>
        <dbReference type="SAM" id="Phobius"/>
    </source>
</evidence>
<dbReference type="GO" id="GO:0016705">
    <property type="term" value="F:oxidoreductase activity, acting on paired donors, with incorporation or reduction of molecular oxygen"/>
    <property type="evidence" value="ECO:0007669"/>
    <property type="project" value="InterPro"/>
</dbReference>
<dbReference type="Proteomes" id="UP000238479">
    <property type="component" value="Chromosome 7"/>
</dbReference>
<comment type="cofactor">
    <cofactor evidence="4">
        <name>heme</name>
        <dbReference type="ChEBI" id="CHEBI:30413"/>
    </cofactor>
</comment>
<dbReference type="EMBL" id="PDCK01000045">
    <property type="protein sequence ID" value="PRQ17187.1"/>
    <property type="molecule type" value="Genomic_DNA"/>
</dbReference>
<dbReference type="InterPro" id="IPR036396">
    <property type="entry name" value="Cyt_P450_sf"/>
</dbReference>
<evidence type="ECO:0000256" key="2">
    <source>
        <dbReference type="ARBA" id="ARBA00022723"/>
    </source>
</evidence>
<feature type="transmembrane region" description="Helical" evidence="6">
    <location>
        <begin position="20"/>
        <end position="38"/>
    </location>
</feature>
<evidence type="ECO:0000256" key="1">
    <source>
        <dbReference type="ARBA" id="ARBA00010617"/>
    </source>
</evidence>
<dbReference type="PRINTS" id="PR00385">
    <property type="entry name" value="P450"/>
</dbReference>
<proteinExistence type="inferred from homology"/>
<dbReference type="PANTHER" id="PTHR47955:SF15">
    <property type="entry name" value="CYTOCHROME P450 71A2-LIKE"/>
    <property type="match status" value="1"/>
</dbReference>
<evidence type="ECO:0000313" key="7">
    <source>
        <dbReference type="EMBL" id="PRQ17187.1"/>
    </source>
</evidence>
<dbReference type="GO" id="GO:0020037">
    <property type="term" value="F:heme binding"/>
    <property type="evidence" value="ECO:0007669"/>
    <property type="project" value="InterPro"/>
</dbReference>
<dbReference type="FunFam" id="1.10.630.10:FF:000011">
    <property type="entry name" value="Cytochrome P450 83B1"/>
    <property type="match status" value="1"/>
</dbReference>
<dbReference type="OMA" id="RVMPTIF"/>
<dbReference type="CDD" id="cd11072">
    <property type="entry name" value="CYP71-like"/>
    <property type="match status" value="1"/>
</dbReference>
<keyword evidence="8" id="KW-1185">Reference proteome</keyword>
<protein>
    <submittedName>
        <fullName evidence="7">Putative premnaspirodiene oxygenase</fullName>
        <ecNumber evidence="7">1.14.14.151</ecNumber>
    </submittedName>
</protein>
<feature type="binding site" description="axial binding residue" evidence="4">
    <location>
        <position position="450"/>
    </location>
    <ligand>
        <name>heme</name>
        <dbReference type="ChEBI" id="CHEBI:30413"/>
    </ligand>
    <ligandPart>
        <name>Fe</name>
        <dbReference type="ChEBI" id="CHEBI:18248"/>
    </ligandPart>
</feature>
<dbReference type="GO" id="GO:0004497">
    <property type="term" value="F:monooxygenase activity"/>
    <property type="evidence" value="ECO:0007669"/>
    <property type="project" value="UniProtKB-KW"/>
</dbReference>
<evidence type="ECO:0000313" key="8">
    <source>
        <dbReference type="Proteomes" id="UP000238479"/>
    </source>
</evidence>
<keyword evidence="6" id="KW-0472">Membrane</keyword>
<keyword evidence="6" id="KW-0812">Transmembrane</keyword>
<dbReference type="AlphaFoldDB" id="A0A2P6P5G9"/>
<dbReference type="InterPro" id="IPR001128">
    <property type="entry name" value="Cyt_P450"/>
</dbReference>
<gene>
    <name evidence="7" type="ORF">RchiOBHm_Chr7g0192301</name>
</gene>
<evidence type="ECO:0000256" key="3">
    <source>
        <dbReference type="ARBA" id="ARBA00023004"/>
    </source>
</evidence>
<dbReference type="Gramene" id="PRQ17187">
    <property type="protein sequence ID" value="PRQ17187"/>
    <property type="gene ID" value="RchiOBHm_Chr7g0192301"/>
</dbReference>
<keyword evidence="5 7" id="KW-0560">Oxidoreductase</keyword>
<keyword evidence="5" id="KW-0503">Monooxygenase</keyword>
<dbReference type="OrthoDB" id="1470350at2759"/>
<dbReference type="GO" id="GO:0005506">
    <property type="term" value="F:iron ion binding"/>
    <property type="evidence" value="ECO:0007669"/>
    <property type="project" value="InterPro"/>
</dbReference>
<dbReference type="PROSITE" id="PS00086">
    <property type="entry name" value="CYTOCHROME_P450"/>
    <property type="match status" value="1"/>
</dbReference>
<evidence type="ECO:0000256" key="5">
    <source>
        <dbReference type="RuleBase" id="RU000461"/>
    </source>
</evidence>
<name>A0A2P6P5G9_ROSCH</name>
<comment type="similarity">
    <text evidence="1 5">Belongs to the cytochrome P450 family.</text>
</comment>
<accession>A0A2P6P5G9</accession>
<keyword evidence="2 4" id="KW-0479">Metal-binding</keyword>
<dbReference type="InterPro" id="IPR002401">
    <property type="entry name" value="Cyt_P450_E_grp-I"/>
</dbReference>
<reference evidence="7 8" key="1">
    <citation type="journal article" date="2018" name="Nat. Genet.">
        <title>The Rosa genome provides new insights in the design of modern roses.</title>
        <authorList>
            <person name="Bendahmane M."/>
        </authorList>
    </citation>
    <scope>NUCLEOTIDE SEQUENCE [LARGE SCALE GENOMIC DNA]</scope>
    <source>
        <strain evidence="8">cv. Old Blush</strain>
    </source>
</reference>
<dbReference type="Pfam" id="PF00067">
    <property type="entry name" value="p450"/>
    <property type="match status" value="1"/>
</dbReference>
<dbReference type="EC" id="1.14.14.151" evidence="7"/>
<dbReference type="SUPFAM" id="SSF48264">
    <property type="entry name" value="Cytochrome P450"/>
    <property type="match status" value="1"/>
</dbReference>
<keyword evidence="6" id="KW-1133">Transmembrane helix</keyword>
<dbReference type="Gene3D" id="1.10.630.10">
    <property type="entry name" value="Cytochrome P450"/>
    <property type="match status" value="1"/>
</dbReference>
<sequence>MALVAMLNQLVQEMQRSTLLNLFLVSLLFLSIFVVFSLSKSGEKLKLPPSPTRLPIIGNLHQLGKLPHRSLQALSKTYGPLMLLHLGQVPTLVISSAEMTEQIMQNHDEVFSGRPETTAANILLYGCQDIAFAPYGELWKQLRKICVVELLSLKRVQQFQYARDEEVSELINRIRKASLDESPINLSEMLITTASNIMSRCILGEKFIEDGDWYGETSRRFMVELMSFSFGDFFPSLRWIDTLTGFIARLKAIFAELDGFFDQLIEDHKKECKPNKKDFVDILLQLQNKTMLDFELTRNNLKAILQDMFIAGTVTTSTTMEWLMTELARNPSVMEKVQKEIRSVVGNKARVDVNDIYQMDYLKCVIKETLRLHPVAPLLVPRETSKQVELGGYQIPAQTRVFVNAFAIQRDPKFWERPDEFLPDRFEDNSVDFTSEDFQFVPFGGGRRRCPGQAFAVASLECVLANLLYWFDWKLPSGNALLEALDVSEVYGITVCKKAPLYLLPVPYSP</sequence>
<keyword evidence="3 4" id="KW-0408">Iron</keyword>
<evidence type="ECO:0000256" key="4">
    <source>
        <dbReference type="PIRSR" id="PIRSR602401-1"/>
    </source>
</evidence>
<keyword evidence="4 5" id="KW-0349">Heme</keyword>
<dbReference type="PANTHER" id="PTHR47955">
    <property type="entry name" value="CYTOCHROME P450 FAMILY 71 PROTEIN"/>
    <property type="match status" value="1"/>
</dbReference>
<organism evidence="7 8">
    <name type="scientific">Rosa chinensis</name>
    <name type="common">China rose</name>
    <dbReference type="NCBI Taxonomy" id="74649"/>
    <lineage>
        <taxon>Eukaryota</taxon>
        <taxon>Viridiplantae</taxon>
        <taxon>Streptophyta</taxon>
        <taxon>Embryophyta</taxon>
        <taxon>Tracheophyta</taxon>
        <taxon>Spermatophyta</taxon>
        <taxon>Magnoliopsida</taxon>
        <taxon>eudicotyledons</taxon>
        <taxon>Gunneridae</taxon>
        <taxon>Pentapetalae</taxon>
        <taxon>rosids</taxon>
        <taxon>fabids</taxon>
        <taxon>Rosales</taxon>
        <taxon>Rosaceae</taxon>
        <taxon>Rosoideae</taxon>
        <taxon>Rosoideae incertae sedis</taxon>
        <taxon>Rosa</taxon>
    </lineage>
</organism>